<keyword evidence="2" id="KW-0812">Transmembrane</keyword>
<evidence type="ECO:0000313" key="4">
    <source>
        <dbReference type="Proteomes" id="UP000291097"/>
    </source>
</evidence>
<feature type="transmembrane region" description="Helical" evidence="2">
    <location>
        <begin position="12"/>
        <end position="32"/>
    </location>
</feature>
<accession>A0A482YH99</accession>
<sequence>MPYGLIVGHNFSGLQIAIIVLMLIIIGIRCWQKGYHIRAWVRFWITFYNVTRGVRAWSTAISTVGTVIIVIVAYKVSNFDAIVIVTLFYATALFFTNFLQAERPYPDVVFENDYYNGDYGEGNNGFQYEVELRNNGTAPMIDPTVEYRLYDSTFTTRDNNSTDGWITHPDTDRNPPTIEPGEQQSFVIEHSPVTHNGETDYYLCVKMTPRIQYREVTLLYVREIAAEE</sequence>
<dbReference type="Proteomes" id="UP000291097">
    <property type="component" value="Unassembled WGS sequence"/>
</dbReference>
<feature type="region of interest" description="Disordered" evidence="1">
    <location>
        <begin position="160"/>
        <end position="179"/>
    </location>
</feature>
<protein>
    <submittedName>
        <fullName evidence="3">Uncharacterized protein</fullName>
    </submittedName>
</protein>
<dbReference type="AlphaFoldDB" id="A0A482YH99"/>
<evidence type="ECO:0000256" key="2">
    <source>
        <dbReference type="SAM" id="Phobius"/>
    </source>
</evidence>
<comment type="caution">
    <text evidence="3">The sequence shown here is derived from an EMBL/GenBank/DDBJ whole genome shotgun (WGS) entry which is preliminary data.</text>
</comment>
<organism evidence="3 4">
    <name type="scientific">Natrinema hispanicum</name>
    <dbReference type="NCBI Taxonomy" id="392421"/>
    <lineage>
        <taxon>Archaea</taxon>
        <taxon>Methanobacteriati</taxon>
        <taxon>Methanobacteriota</taxon>
        <taxon>Stenosarchaea group</taxon>
        <taxon>Halobacteria</taxon>
        <taxon>Halobacteriales</taxon>
        <taxon>Natrialbaceae</taxon>
        <taxon>Natrinema</taxon>
    </lineage>
</organism>
<reference evidence="3 4" key="1">
    <citation type="submission" date="2019-02" db="EMBL/GenBank/DDBJ databases">
        <title>Genomic Encyclopedia of Archaeal and Bacterial Type Strains, Phase II (KMG-II): from individual species to whole genera.</title>
        <authorList>
            <person name="Goeker M."/>
        </authorList>
    </citation>
    <scope>NUCLEOTIDE SEQUENCE [LARGE SCALE GENOMIC DNA]</scope>
    <source>
        <strain evidence="3 4">DSM 18328</strain>
    </source>
</reference>
<evidence type="ECO:0000256" key="1">
    <source>
        <dbReference type="SAM" id="MobiDB-lite"/>
    </source>
</evidence>
<keyword evidence="2" id="KW-1133">Transmembrane helix</keyword>
<evidence type="ECO:0000313" key="3">
    <source>
        <dbReference type="EMBL" id="RZV12560.1"/>
    </source>
</evidence>
<proteinExistence type="predicted"/>
<dbReference type="EMBL" id="SHMP01000002">
    <property type="protein sequence ID" value="RZV12560.1"/>
    <property type="molecule type" value="Genomic_DNA"/>
</dbReference>
<gene>
    <name evidence="3" type="ORF">BDK88_0099</name>
</gene>
<name>A0A482YH99_9EURY</name>
<feature type="transmembrane region" description="Helical" evidence="2">
    <location>
        <begin position="81"/>
        <end position="99"/>
    </location>
</feature>
<keyword evidence="2" id="KW-0472">Membrane</keyword>
<feature type="transmembrane region" description="Helical" evidence="2">
    <location>
        <begin position="53"/>
        <end position="75"/>
    </location>
</feature>